<dbReference type="Pfam" id="PF01844">
    <property type="entry name" value="HNH"/>
    <property type="match status" value="1"/>
</dbReference>
<dbReference type="Gene3D" id="1.10.30.50">
    <property type="match status" value="1"/>
</dbReference>
<dbReference type="AlphaFoldDB" id="A0A5E7VM20"/>
<proteinExistence type="predicted"/>
<evidence type="ECO:0000313" key="2">
    <source>
        <dbReference type="EMBL" id="VVQ23614.1"/>
    </source>
</evidence>
<dbReference type="PANTHER" id="PTHR33877">
    <property type="entry name" value="SLL1193 PROTEIN"/>
    <property type="match status" value="1"/>
</dbReference>
<dbReference type="PANTHER" id="PTHR33877:SF1">
    <property type="entry name" value="TYPE IV METHYL-DIRECTED RESTRICTION ENZYME ECOKMCRA"/>
    <property type="match status" value="1"/>
</dbReference>
<dbReference type="GO" id="GO:0003676">
    <property type="term" value="F:nucleic acid binding"/>
    <property type="evidence" value="ECO:0007669"/>
    <property type="project" value="InterPro"/>
</dbReference>
<feature type="domain" description="HNH nuclease" evidence="1">
    <location>
        <begin position="177"/>
        <end position="235"/>
    </location>
</feature>
<dbReference type="Proteomes" id="UP000381378">
    <property type="component" value="Unassembled WGS sequence"/>
</dbReference>
<accession>A0A5E7VM20</accession>
<dbReference type="InterPro" id="IPR052892">
    <property type="entry name" value="NA-targeting_endonuclease"/>
</dbReference>
<reference evidence="2 3" key="1">
    <citation type="submission" date="2019-09" db="EMBL/GenBank/DDBJ databases">
        <authorList>
            <person name="Chandra G."/>
            <person name="Truman W A."/>
        </authorList>
    </citation>
    <scope>NUCLEOTIDE SEQUENCE [LARGE SCALE GENOMIC DNA]</scope>
    <source>
        <strain evidence="2">PS928</strain>
    </source>
</reference>
<dbReference type="EMBL" id="CABVJF010000029">
    <property type="protein sequence ID" value="VVQ23614.1"/>
    <property type="molecule type" value="Genomic_DNA"/>
</dbReference>
<dbReference type="GO" id="GO:0008270">
    <property type="term" value="F:zinc ion binding"/>
    <property type="evidence" value="ECO:0007669"/>
    <property type="project" value="InterPro"/>
</dbReference>
<evidence type="ECO:0000259" key="1">
    <source>
        <dbReference type="SMART" id="SM00507"/>
    </source>
</evidence>
<organism evidence="2 3">
    <name type="scientific">Pseudomonas fluorescens</name>
    <dbReference type="NCBI Taxonomy" id="294"/>
    <lineage>
        <taxon>Bacteria</taxon>
        <taxon>Pseudomonadati</taxon>
        <taxon>Pseudomonadota</taxon>
        <taxon>Gammaproteobacteria</taxon>
        <taxon>Pseudomonadales</taxon>
        <taxon>Pseudomonadaceae</taxon>
        <taxon>Pseudomonas</taxon>
    </lineage>
</organism>
<dbReference type="SMART" id="SM00507">
    <property type="entry name" value="HNHc"/>
    <property type="match status" value="1"/>
</dbReference>
<gene>
    <name evidence="2" type="ORF">PS928_05572</name>
</gene>
<sequence>MAFSRPHSEEALSTADTIRRRISGTFNDTYGPDLLDFEGALDIDEDFFAIAFKPDKWTLLHRFTLNYLWEEWNYARKKGGNEYIANSYKLLHHYNIKFIPRENPNTPEHRDYILDRLNFPLHYVAHEVFCLLFNDKELMRTFGERTASAFENIQASQHPEYLHCNGRMKRSSYWPKWLRDALFYRENGRCAKCSNNLTGIFDPTLKFQIDHIIPISNGGTSDPTNLQILCEKCNKQKSNLSNLVGEFLYVPWELQF</sequence>
<protein>
    <recommendedName>
        <fullName evidence="1">HNH nuclease domain-containing protein</fullName>
    </recommendedName>
</protein>
<dbReference type="InterPro" id="IPR003615">
    <property type="entry name" value="HNH_nuc"/>
</dbReference>
<dbReference type="GO" id="GO:0004519">
    <property type="term" value="F:endonuclease activity"/>
    <property type="evidence" value="ECO:0007669"/>
    <property type="project" value="InterPro"/>
</dbReference>
<dbReference type="InterPro" id="IPR002711">
    <property type="entry name" value="HNH"/>
</dbReference>
<evidence type="ECO:0000313" key="3">
    <source>
        <dbReference type="Proteomes" id="UP000381378"/>
    </source>
</evidence>
<dbReference type="OrthoDB" id="9802901at2"/>
<dbReference type="CDD" id="cd00085">
    <property type="entry name" value="HNHc"/>
    <property type="match status" value="1"/>
</dbReference>
<name>A0A5E7VM20_PSEFL</name>